<dbReference type="InterPro" id="IPR037066">
    <property type="entry name" value="Plug_dom_sf"/>
</dbReference>
<keyword evidence="8" id="KW-0675">Receptor</keyword>
<evidence type="ECO:0000256" key="5">
    <source>
        <dbReference type="ARBA" id="ARBA00022729"/>
    </source>
</evidence>
<keyword evidence="5 12" id="KW-0732">Signal</keyword>
<evidence type="ECO:0000313" key="16">
    <source>
        <dbReference type="Proteomes" id="UP001597641"/>
    </source>
</evidence>
<comment type="subcellular location">
    <subcellularLocation>
        <location evidence="1 10">Cell outer membrane</location>
        <topology evidence="1 10">Multi-pass membrane protein</topology>
    </subcellularLocation>
</comment>
<evidence type="ECO:0000259" key="14">
    <source>
        <dbReference type="Pfam" id="PF07715"/>
    </source>
</evidence>
<evidence type="ECO:0000256" key="7">
    <source>
        <dbReference type="ARBA" id="ARBA00023136"/>
    </source>
</evidence>
<evidence type="ECO:0000256" key="1">
    <source>
        <dbReference type="ARBA" id="ARBA00004571"/>
    </source>
</evidence>
<dbReference type="InterPro" id="IPR023996">
    <property type="entry name" value="TonB-dep_OMP_SusC/RagA"/>
</dbReference>
<keyword evidence="9 10" id="KW-0998">Cell outer membrane</keyword>
<dbReference type="Gene3D" id="2.40.170.20">
    <property type="entry name" value="TonB-dependent receptor, beta-barrel domain"/>
    <property type="match status" value="1"/>
</dbReference>
<dbReference type="NCBIfam" id="TIGR04056">
    <property type="entry name" value="OMP_RagA_SusC"/>
    <property type="match status" value="1"/>
</dbReference>
<evidence type="ECO:0000256" key="4">
    <source>
        <dbReference type="ARBA" id="ARBA00022692"/>
    </source>
</evidence>
<dbReference type="NCBIfam" id="TIGR04057">
    <property type="entry name" value="SusC_RagA_signa"/>
    <property type="match status" value="1"/>
</dbReference>
<name>A0ABW6BV28_9BACT</name>
<keyword evidence="7 10" id="KW-0472">Membrane</keyword>
<dbReference type="Gene3D" id="2.170.130.10">
    <property type="entry name" value="TonB-dependent receptor, plug domain"/>
    <property type="match status" value="1"/>
</dbReference>
<feature type="chain" id="PRO_5047502965" evidence="12">
    <location>
        <begin position="22"/>
        <end position="1053"/>
    </location>
</feature>
<keyword evidence="16" id="KW-1185">Reference proteome</keyword>
<evidence type="ECO:0000256" key="12">
    <source>
        <dbReference type="SAM" id="SignalP"/>
    </source>
</evidence>
<keyword evidence="3 10" id="KW-1134">Transmembrane beta strand</keyword>
<feature type="signal peptide" evidence="12">
    <location>
        <begin position="1"/>
        <end position="21"/>
    </location>
</feature>
<dbReference type="SUPFAM" id="SSF56935">
    <property type="entry name" value="Porins"/>
    <property type="match status" value="1"/>
</dbReference>
<sequence>MKRVLLLSFALVFALLQQVYAQSTTVSGRVTDEATGEGLPGVSVIVKGTTVGATTGADGAYSVNVPANKNTLIFRYIGYSAQEIAIDGRNTISVSLSVDSEMLSEVVVQVPYGSVAKTAFTGAESTITTREIQRQQVTSVTRVLEGLAPGIQTSNGGGAPGSSANVRIRGIGSVNASSSPLYVVDGVPFDGTISSISTDDIASVTVLKDAAASALYGARAANGVIMITTKKGSGGKPRLAVNLRKGVSERGIPEYERVNADQYYELMWEATRNARLAAKNPATGVKFTPEEAAISASNTIAGPNGLVYNPYNVADNEVIDPATGKLNPNARLLYQDNWSDELFQKATRTDLNMNLSGGEGASNYYISLGYINEEGIAKFSEYDRFNGRVNVNTGSGDWLKAGLNISATLSDYDGNFATGTATSNPFYFSRYMGPIYPVWERNAEGGFVVDPITGGRVLDWGVPSQMGTRPYAGNSNLLGSLDLDENSTRRSEAIANAYVEFNFLEDFKFKTTLGGNYNNALGTGFQNSQFGDAANVTGRSTKSDTRDVSFTFNQVLSWNKELGSHTINALVGHENYSYERRFMSATRTGFPFPGTSELAPAATAGASTSYTNEHKLEGFFSQVSYALNDKYLLSGSFRRDGSSRFYEDVRWGNFWSVGAGWRIGQESFLSNVTWVDELKLRASYGEQGNEDVQNANGTSNYYAWQGLYGLGWNNVNSPGALIQTLPNPELLWEKNATFNVGVDFRIFNKLDGTVEYFDRTSDNLLFDVPLPLSTGIESRWENVGTMKNYGWELQLGYNAITTTDFDWRIDVNLTSYENKITKLPQDEIIRGTKKLMVGHSVYDFWLREYAGVDPATGDALYYKDVLGADGEPTGELQTTNVINQATYYYHGSAIPDLIGGVSNSLRYKGFDLSALVTFQTGGKFYDSNYANLMHRGSYGTHFSVDILDRWQQPGDITNVPRLQTGVAGQDGASNRWLFDASYLTVKNINFGYTIPASLTNKIGVSSLRAFTAMDNALILTKNEGMDPQRSFDGTSDYTYPIFRTVTFGLNANF</sequence>
<keyword evidence="2 10" id="KW-0813">Transport</keyword>
<dbReference type="Gene3D" id="2.60.40.1120">
    <property type="entry name" value="Carboxypeptidase-like, regulatory domain"/>
    <property type="match status" value="1"/>
</dbReference>
<accession>A0ABW6BV28</accession>
<evidence type="ECO:0000256" key="3">
    <source>
        <dbReference type="ARBA" id="ARBA00022452"/>
    </source>
</evidence>
<dbReference type="PANTHER" id="PTHR30069:SF29">
    <property type="entry name" value="HEMOGLOBIN AND HEMOGLOBIN-HAPTOGLOBIN-BINDING PROTEIN 1-RELATED"/>
    <property type="match status" value="1"/>
</dbReference>
<evidence type="ECO:0000313" key="15">
    <source>
        <dbReference type="EMBL" id="MFD3001151.1"/>
    </source>
</evidence>
<dbReference type="InterPro" id="IPR012910">
    <property type="entry name" value="Plug_dom"/>
</dbReference>
<evidence type="ECO:0000259" key="13">
    <source>
        <dbReference type="Pfam" id="PF00593"/>
    </source>
</evidence>
<dbReference type="InterPro" id="IPR008969">
    <property type="entry name" value="CarboxyPept-like_regulatory"/>
</dbReference>
<comment type="similarity">
    <text evidence="10 11">Belongs to the TonB-dependent receptor family.</text>
</comment>
<dbReference type="Pfam" id="PF07715">
    <property type="entry name" value="Plug"/>
    <property type="match status" value="1"/>
</dbReference>
<dbReference type="Proteomes" id="UP001597641">
    <property type="component" value="Unassembled WGS sequence"/>
</dbReference>
<dbReference type="InterPro" id="IPR023997">
    <property type="entry name" value="TonB-dep_OMP_SusC/RagA_CS"/>
</dbReference>
<dbReference type="InterPro" id="IPR039426">
    <property type="entry name" value="TonB-dep_rcpt-like"/>
</dbReference>
<evidence type="ECO:0000256" key="2">
    <source>
        <dbReference type="ARBA" id="ARBA00022448"/>
    </source>
</evidence>
<keyword evidence="4 10" id="KW-0812">Transmembrane</keyword>
<dbReference type="Pfam" id="PF13715">
    <property type="entry name" value="CarbopepD_reg_2"/>
    <property type="match status" value="1"/>
</dbReference>
<dbReference type="InterPro" id="IPR000531">
    <property type="entry name" value="Beta-barrel_TonB"/>
</dbReference>
<dbReference type="SUPFAM" id="SSF49464">
    <property type="entry name" value="Carboxypeptidase regulatory domain-like"/>
    <property type="match status" value="1"/>
</dbReference>
<dbReference type="PANTHER" id="PTHR30069">
    <property type="entry name" value="TONB-DEPENDENT OUTER MEMBRANE RECEPTOR"/>
    <property type="match status" value="1"/>
</dbReference>
<gene>
    <name evidence="15" type="ORF">ACFS7Z_12305</name>
</gene>
<evidence type="ECO:0000256" key="8">
    <source>
        <dbReference type="ARBA" id="ARBA00023170"/>
    </source>
</evidence>
<comment type="caution">
    <text evidence="15">The sequence shown here is derived from an EMBL/GenBank/DDBJ whole genome shotgun (WGS) entry which is preliminary data.</text>
</comment>
<dbReference type="InterPro" id="IPR036942">
    <property type="entry name" value="Beta-barrel_TonB_sf"/>
</dbReference>
<evidence type="ECO:0000256" key="11">
    <source>
        <dbReference type="RuleBase" id="RU003357"/>
    </source>
</evidence>
<dbReference type="EMBL" id="JBHUOX010000008">
    <property type="protein sequence ID" value="MFD3001151.1"/>
    <property type="molecule type" value="Genomic_DNA"/>
</dbReference>
<dbReference type="PROSITE" id="PS52016">
    <property type="entry name" value="TONB_DEPENDENT_REC_3"/>
    <property type="match status" value="1"/>
</dbReference>
<evidence type="ECO:0000256" key="6">
    <source>
        <dbReference type="ARBA" id="ARBA00023077"/>
    </source>
</evidence>
<organism evidence="15 16">
    <name type="scientific">Pontibacter toksunensis</name>
    <dbReference type="NCBI Taxonomy" id="1332631"/>
    <lineage>
        <taxon>Bacteria</taxon>
        <taxon>Pseudomonadati</taxon>
        <taxon>Bacteroidota</taxon>
        <taxon>Cytophagia</taxon>
        <taxon>Cytophagales</taxon>
        <taxon>Hymenobacteraceae</taxon>
        <taxon>Pontibacter</taxon>
    </lineage>
</organism>
<feature type="domain" description="TonB-dependent receptor plug" evidence="14">
    <location>
        <begin position="120"/>
        <end position="224"/>
    </location>
</feature>
<evidence type="ECO:0000256" key="10">
    <source>
        <dbReference type="PROSITE-ProRule" id="PRU01360"/>
    </source>
</evidence>
<reference evidence="16" key="1">
    <citation type="journal article" date="2019" name="Int. J. Syst. Evol. Microbiol.">
        <title>The Global Catalogue of Microorganisms (GCM) 10K type strain sequencing project: providing services to taxonomists for standard genome sequencing and annotation.</title>
        <authorList>
            <consortium name="The Broad Institute Genomics Platform"/>
            <consortium name="The Broad Institute Genome Sequencing Center for Infectious Disease"/>
            <person name="Wu L."/>
            <person name="Ma J."/>
        </authorList>
    </citation>
    <scope>NUCLEOTIDE SEQUENCE [LARGE SCALE GENOMIC DNA]</scope>
    <source>
        <strain evidence="16">KCTC 23984</strain>
    </source>
</reference>
<dbReference type="Pfam" id="PF00593">
    <property type="entry name" value="TonB_dep_Rec_b-barrel"/>
    <property type="match status" value="1"/>
</dbReference>
<feature type="domain" description="TonB-dependent receptor-like beta-barrel" evidence="13">
    <location>
        <begin position="457"/>
        <end position="941"/>
    </location>
</feature>
<protein>
    <submittedName>
        <fullName evidence="15">SusC/RagA family TonB-linked outer membrane protein</fullName>
    </submittedName>
</protein>
<keyword evidence="6 11" id="KW-0798">TonB box</keyword>
<dbReference type="RefSeq" id="WP_377484930.1">
    <property type="nucleotide sequence ID" value="NZ_JBHUOX010000008.1"/>
</dbReference>
<evidence type="ECO:0000256" key="9">
    <source>
        <dbReference type="ARBA" id="ARBA00023237"/>
    </source>
</evidence>
<proteinExistence type="inferred from homology"/>